<dbReference type="eggNOG" id="ENOG502Z82V">
    <property type="taxonomic scope" value="Bacteria"/>
</dbReference>
<evidence type="ECO:0000313" key="4">
    <source>
        <dbReference type="Proteomes" id="UP000005496"/>
    </source>
</evidence>
<proteinExistence type="inferred from homology"/>
<dbReference type="Gene3D" id="3.30.70.2660">
    <property type="match status" value="1"/>
</dbReference>
<dbReference type="InterPro" id="IPR013422">
    <property type="entry name" value="CRISPR-assoc_prot_Cas5_N"/>
</dbReference>
<dbReference type="RefSeq" id="WP_008870465.1">
    <property type="nucleotide sequence ID" value="NZ_ACJN02000002.1"/>
</dbReference>
<dbReference type="Proteomes" id="UP000005496">
    <property type="component" value="Unassembled WGS sequence"/>
</dbReference>
<dbReference type="InterPro" id="IPR021124">
    <property type="entry name" value="CRISPR-assoc_prot_Cas5"/>
</dbReference>
<organism evidence="3 4">
    <name type="scientific">Desulfonatronospira thiodismutans ASO3-1</name>
    <dbReference type="NCBI Taxonomy" id="555779"/>
    <lineage>
        <taxon>Bacteria</taxon>
        <taxon>Pseudomonadati</taxon>
        <taxon>Thermodesulfobacteriota</taxon>
        <taxon>Desulfovibrionia</taxon>
        <taxon>Desulfovibrionales</taxon>
        <taxon>Desulfonatronovibrionaceae</taxon>
        <taxon>Desulfonatronospira</taxon>
    </lineage>
</organism>
<keyword evidence="2" id="KW-0540">Nuclease</keyword>
<comment type="caution">
    <text evidence="3">The sequence shown here is derived from an EMBL/GenBank/DDBJ whole genome shotgun (WGS) entry which is preliminary data.</text>
</comment>
<protein>
    <recommendedName>
        <fullName evidence="2">pre-crRNA processing endonuclease</fullName>
        <ecNumber evidence="2">3.1.-.-</ecNumber>
    </recommendedName>
</protein>
<dbReference type="GO" id="GO:0004519">
    <property type="term" value="F:endonuclease activity"/>
    <property type="evidence" value="ECO:0007669"/>
    <property type="project" value="UniProtKB-UniRule"/>
</dbReference>
<accession>D6SQX5</accession>
<keyword evidence="2" id="KW-0378">Hydrolase</keyword>
<dbReference type="NCBIfam" id="TIGR01876">
    <property type="entry name" value="cas_Cas5d"/>
    <property type="match status" value="1"/>
</dbReference>
<comment type="similarity">
    <text evidence="2">Belongs to the CRISPR-associated protein Cas5 family. Subtype I-C/Dvulg subfamily.</text>
</comment>
<dbReference type="EMBL" id="ACJN02000002">
    <property type="protein sequence ID" value="EFI35151.1"/>
    <property type="molecule type" value="Genomic_DNA"/>
</dbReference>
<reference evidence="3" key="1">
    <citation type="submission" date="2010-05" db="EMBL/GenBank/DDBJ databases">
        <title>The draft genome of Desulfonatronospira thiodismutans ASO3-1.</title>
        <authorList>
            <consortium name="US DOE Joint Genome Institute (JGI-PGF)"/>
            <person name="Lucas S."/>
            <person name="Copeland A."/>
            <person name="Lapidus A."/>
            <person name="Cheng J.-F."/>
            <person name="Bruce D."/>
            <person name="Goodwin L."/>
            <person name="Pitluck S."/>
            <person name="Chertkov O."/>
            <person name="Brettin T."/>
            <person name="Detter J.C."/>
            <person name="Han C."/>
            <person name="Land M.L."/>
            <person name="Hauser L."/>
            <person name="Kyrpides N."/>
            <person name="Mikhailova N."/>
            <person name="Muyzer G."/>
            <person name="Woyke T."/>
        </authorList>
    </citation>
    <scope>NUCLEOTIDE SEQUENCE [LARGE SCALE GENOMIC DNA]</scope>
    <source>
        <strain evidence="3">ASO3-1</strain>
    </source>
</reference>
<dbReference type="GO" id="GO:0003723">
    <property type="term" value="F:RNA binding"/>
    <property type="evidence" value="ECO:0007669"/>
    <property type="project" value="UniProtKB-UniRule"/>
</dbReference>
<dbReference type="CDD" id="cd09752">
    <property type="entry name" value="Cas5_I-C"/>
    <property type="match status" value="1"/>
</dbReference>
<dbReference type="Pfam" id="PF09704">
    <property type="entry name" value="Cas_Cas5d"/>
    <property type="match status" value="1"/>
</dbReference>
<keyword evidence="1 2" id="KW-0051">Antiviral defense</keyword>
<dbReference type="AlphaFoldDB" id="D6SQX5"/>
<dbReference type="GO" id="GO:0016787">
    <property type="term" value="F:hydrolase activity"/>
    <property type="evidence" value="ECO:0007669"/>
    <property type="project" value="UniProtKB-KW"/>
</dbReference>
<dbReference type="PIRSF" id="PIRSF029950">
    <property type="entry name" value="Cas_CT1134"/>
    <property type="match status" value="1"/>
</dbReference>
<dbReference type="InterPro" id="IPR010155">
    <property type="entry name" value="CRISPR-assoc_prot_Cas5d"/>
</dbReference>
<dbReference type="GO" id="GO:0043571">
    <property type="term" value="P:maintenance of CRISPR repeat elements"/>
    <property type="evidence" value="ECO:0007669"/>
    <property type="project" value="UniProtKB-UniRule"/>
</dbReference>
<evidence type="ECO:0000256" key="2">
    <source>
        <dbReference type="PIRNR" id="PIRNR029950"/>
    </source>
</evidence>
<dbReference type="GO" id="GO:0051607">
    <property type="term" value="P:defense response to virus"/>
    <property type="evidence" value="ECO:0007669"/>
    <property type="project" value="UniProtKB-UniRule"/>
</dbReference>
<keyword evidence="2" id="KW-0255">Endonuclease</keyword>
<dbReference type="NCBIfam" id="TIGR02593">
    <property type="entry name" value="CRISPR_cas5"/>
    <property type="match status" value="1"/>
</dbReference>
<comment type="function">
    <text evidence="2">CRISPR (clustered regularly interspaced short palindromic repeat) is an adaptive immune system that provides protection against mobile genetic elements (viruses, transposable elements and conjugative plasmids). CRISPR clusters contain spacers, sequences complementary to antecedent mobile elements, and target invading nucleic acids. CRISPR clusters are transcribed and processed into CRISPR RNA (crRNA).</text>
</comment>
<keyword evidence="2" id="KW-0694">RNA-binding</keyword>
<evidence type="ECO:0000313" key="3">
    <source>
        <dbReference type="EMBL" id="EFI35151.1"/>
    </source>
</evidence>
<evidence type="ECO:0000256" key="1">
    <source>
        <dbReference type="ARBA" id="ARBA00023118"/>
    </source>
</evidence>
<dbReference type="EC" id="3.1.-.-" evidence="2"/>
<sequence length="218" mass="25192">MAQGVQLRVWGDYACFTRPEMKVERVSYDVMTPSAARGVLEAIYWKPSICWKVDRIHVMKPILFDNVRRNEVESKIPVKGATGVNAAMKDSKTPLRLYIEDSRQQRAAMVLRDVEYIIEAHFEYTNGEDRNDGKHLDIFNRRAAKGQCFHRPYLGCREFAAFFEPVQGEIPQSALTGEKDLGWMLFDIDYQADMTTTFFRPVMKNGIIECRNQRVVAK</sequence>
<name>D6SQX5_9BACT</name>
<keyword evidence="4" id="KW-1185">Reference proteome</keyword>
<dbReference type="OrthoDB" id="5621871at2"/>
<gene>
    <name evidence="3" type="ORF">Dthio_PD2547</name>
</gene>